<proteinExistence type="predicted"/>
<sequence>MNSELIFNLFDEDKDGKITPLQLQNCISMIGGGLSVKEAETVAEGLISDEDGLVALGEFVNLVDISRKFWKANTSIVSRKQNHLLYLDQILAESGAERQGNVDV</sequence>
<dbReference type="Proteomes" id="UP000826271">
    <property type="component" value="Unassembled WGS sequence"/>
</dbReference>
<reference evidence="2" key="1">
    <citation type="submission" date="2019-10" db="EMBL/GenBank/DDBJ databases">
        <authorList>
            <person name="Zhang R."/>
            <person name="Pan Y."/>
            <person name="Wang J."/>
            <person name="Ma R."/>
            <person name="Yu S."/>
        </authorList>
    </citation>
    <scope>NUCLEOTIDE SEQUENCE</scope>
    <source>
        <strain evidence="2">LA-IB0</strain>
        <tissue evidence="2">Leaf</tissue>
    </source>
</reference>
<dbReference type="Gene3D" id="1.10.238.10">
    <property type="entry name" value="EF-hand"/>
    <property type="match status" value="1"/>
</dbReference>
<dbReference type="Pfam" id="PF13405">
    <property type="entry name" value="EF-hand_6"/>
    <property type="match status" value="1"/>
</dbReference>
<dbReference type="PROSITE" id="PS50222">
    <property type="entry name" value="EF_HAND_2"/>
    <property type="match status" value="1"/>
</dbReference>
<comment type="caution">
    <text evidence="2">The sequence shown here is derived from an EMBL/GenBank/DDBJ whole genome shotgun (WGS) entry which is preliminary data.</text>
</comment>
<organism evidence="2 3">
    <name type="scientific">Buddleja alternifolia</name>
    <dbReference type="NCBI Taxonomy" id="168488"/>
    <lineage>
        <taxon>Eukaryota</taxon>
        <taxon>Viridiplantae</taxon>
        <taxon>Streptophyta</taxon>
        <taxon>Embryophyta</taxon>
        <taxon>Tracheophyta</taxon>
        <taxon>Spermatophyta</taxon>
        <taxon>Magnoliopsida</taxon>
        <taxon>eudicotyledons</taxon>
        <taxon>Gunneridae</taxon>
        <taxon>Pentapetalae</taxon>
        <taxon>asterids</taxon>
        <taxon>lamiids</taxon>
        <taxon>Lamiales</taxon>
        <taxon>Scrophulariaceae</taxon>
        <taxon>Buddlejeae</taxon>
        <taxon>Buddleja</taxon>
    </lineage>
</organism>
<dbReference type="SUPFAM" id="SSF47473">
    <property type="entry name" value="EF-hand"/>
    <property type="match status" value="1"/>
</dbReference>
<accession>A0AAV6XLU2</accession>
<name>A0AAV6XLU2_9LAMI</name>
<protein>
    <recommendedName>
        <fullName evidence="1">EF-hand domain-containing protein</fullName>
    </recommendedName>
</protein>
<dbReference type="EMBL" id="WHWC01000005">
    <property type="protein sequence ID" value="KAG8383278.1"/>
    <property type="molecule type" value="Genomic_DNA"/>
</dbReference>
<evidence type="ECO:0000313" key="2">
    <source>
        <dbReference type="EMBL" id="KAG8383278.1"/>
    </source>
</evidence>
<dbReference type="GO" id="GO:0005509">
    <property type="term" value="F:calcium ion binding"/>
    <property type="evidence" value="ECO:0007669"/>
    <property type="project" value="InterPro"/>
</dbReference>
<evidence type="ECO:0000259" key="1">
    <source>
        <dbReference type="PROSITE" id="PS50222"/>
    </source>
</evidence>
<keyword evidence="3" id="KW-1185">Reference proteome</keyword>
<dbReference type="InterPro" id="IPR002048">
    <property type="entry name" value="EF_hand_dom"/>
</dbReference>
<gene>
    <name evidence="2" type="ORF">BUALT_Bualt05G0167900</name>
</gene>
<dbReference type="InterPro" id="IPR011992">
    <property type="entry name" value="EF-hand-dom_pair"/>
</dbReference>
<feature type="domain" description="EF-hand" evidence="1">
    <location>
        <begin position="1"/>
        <end position="33"/>
    </location>
</feature>
<dbReference type="AlphaFoldDB" id="A0AAV6XLU2"/>
<evidence type="ECO:0000313" key="3">
    <source>
        <dbReference type="Proteomes" id="UP000826271"/>
    </source>
</evidence>